<sequence>MGDKLDSTINEVASMDRRVEIPRKAEKSEHQRHQKSESRKRKLTEPADSYLDRPNTLETAKRWKLEEISFEDTQPSTSSALNGDLRFSISQSPSTEEEVPIQTRRVKEERGISLTESDPMKIWTAADDYSLIVAVSHVSCLQFIHNSLPFTRKFTKADLEERYCQLQYDDKLSAEAQARISKMTALQRIHIESRTPFSRDEEKCLMENAEKILKGHNGDEADKNHTSLRFEHFKMILEQNRNTFHPSRNPQVISDHFRRIKSYRERINLPYTFKTFENPTNGYVMDFDLMRPLQECRSRYNAISRYPSLRGVLSQFQTNATVPDNALAMIHGRFLQFAMTGAMVVMGRSSMNDQVDIDLSKEGPAAKVSRQQALISHIHDDKFKIKNIGQRVMFVDSKPLPQMVSTSLRHGSIIEVASIRLTFSIPVPRELHPLTREIALQHKKALAEKQKKQQMAYQRPTSSSGPPAIGQKKPPRVKPSPGSQGVPPFMLGQKIIRKPDPAYP</sequence>
<dbReference type="Pfam" id="PF00498">
    <property type="entry name" value="FHA"/>
    <property type="match status" value="1"/>
</dbReference>
<reference evidence="4" key="1">
    <citation type="submission" date="2016-11" db="UniProtKB">
        <authorList>
            <consortium name="WormBaseParasite"/>
        </authorList>
    </citation>
    <scope>IDENTIFICATION</scope>
</reference>
<dbReference type="GO" id="GO:0002151">
    <property type="term" value="F:G-quadruplex RNA binding"/>
    <property type="evidence" value="ECO:0007669"/>
    <property type="project" value="InterPro"/>
</dbReference>
<dbReference type="InterPro" id="IPR008984">
    <property type="entry name" value="SMAD_FHA_dom_sf"/>
</dbReference>
<organism evidence="3 4">
    <name type="scientific">Caenorhabditis tropicalis</name>
    <dbReference type="NCBI Taxonomy" id="1561998"/>
    <lineage>
        <taxon>Eukaryota</taxon>
        <taxon>Metazoa</taxon>
        <taxon>Ecdysozoa</taxon>
        <taxon>Nematoda</taxon>
        <taxon>Chromadorea</taxon>
        <taxon>Rhabditida</taxon>
        <taxon>Rhabditina</taxon>
        <taxon>Rhabditomorpha</taxon>
        <taxon>Rhabditoidea</taxon>
        <taxon>Rhabditidae</taxon>
        <taxon>Peloderinae</taxon>
        <taxon>Caenorhabditis</taxon>
    </lineage>
</organism>
<dbReference type="GO" id="GO:0045944">
    <property type="term" value="P:positive regulation of transcription by RNA polymerase II"/>
    <property type="evidence" value="ECO:0007669"/>
    <property type="project" value="TreeGrafter"/>
</dbReference>
<dbReference type="GO" id="GO:0071339">
    <property type="term" value="C:MLL1 complex"/>
    <property type="evidence" value="ECO:0007669"/>
    <property type="project" value="InterPro"/>
</dbReference>
<name>A0A1I7TBK4_9PELO</name>
<evidence type="ECO:0000256" key="1">
    <source>
        <dbReference type="SAM" id="MobiDB-lite"/>
    </source>
</evidence>
<dbReference type="GO" id="GO:0044545">
    <property type="term" value="C:NSL complex"/>
    <property type="evidence" value="ECO:0007669"/>
    <property type="project" value="TreeGrafter"/>
</dbReference>
<evidence type="ECO:0000313" key="3">
    <source>
        <dbReference type="Proteomes" id="UP000095282"/>
    </source>
</evidence>
<dbReference type="Gene3D" id="2.60.200.20">
    <property type="match status" value="1"/>
</dbReference>
<feature type="region of interest" description="Disordered" evidence="1">
    <location>
        <begin position="446"/>
        <end position="504"/>
    </location>
</feature>
<feature type="domain" description="FHA" evidence="2">
    <location>
        <begin position="344"/>
        <end position="400"/>
    </location>
</feature>
<keyword evidence="3" id="KW-1185">Reference proteome</keyword>
<feature type="compositionally biased region" description="Basic and acidic residues" evidence="1">
    <location>
        <begin position="14"/>
        <end position="37"/>
    </location>
</feature>
<dbReference type="PANTHER" id="PTHR13233">
    <property type="entry name" value="MICROSPHERULE PROTEIN 1"/>
    <property type="match status" value="1"/>
</dbReference>
<protein>
    <submittedName>
        <fullName evidence="4">FHA domain-containing protein</fullName>
    </submittedName>
</protein>
<dbReference type="WBParaSite" id="Csp11.Scaffold574.g4338.t1">
    <property type="protein sequence ID" value="Csp11.Scaffold574.g4338.t1"/>
    <property type="gene ID" value="Csp11.Scaffold574.g4338"/>
</dbReference>
<dbReference type="eggNOG" id="KOG2293">
    <property type="taxonomic scope" value="Eukaryota"/>
</dbReference>
<dbReference type="STRING" id="1561998.A0A1I7TBK4"/>
<dbReference type="AlphaFoldDB" id="A0A1I7TBK4"/>
<dbReference type="SUPFAM" id="SSF49879">
    <property type="entry name" value="SMAD/FHA domain"/>
    <property type="match status" value="1"/>
</dbReference>
<dbReference type="PANTHER" id="PTHR13233:SF0">
    <property type="entry name" value="MICROSPHERULE PROTEIN 1"/>
    <property type="match status" value="1"/>
</dbReference>
<dbReference type="FunFam" id="2.60.200.20:FF:000096">
    <property type="entry name" value="Microspherule protein 1"/>
    <property type="match status" value="1"/>
</dbReference>
<dbReference type="PROSITE" id="PS50006">
    <property type="entry name" value="FHA_DOMAIN"/>
    <property type="match status" value="1"/>
</dbReference>
<evidence type="ECO:0000313" key="4">
    <source>
        <dbReference type="WBParaSite" id="Csp11.Scaffold574.g4338.t1"/>
    </source>
</evidence>
<evidence type="ECO:0000259" key="2">
    <source>
        <dbReference type="PROSITE" id="PS50006"/>
    </source>
</evidence>
<dbReference type="InterPro" id="IPR000253">
    <property type="entry name" value="FHA_dom"/>
</dbReference>
<accession>A0A1I7TBK4</accession>
<dbReference type="GO" id="GO:0031011">
    <property type="term" value="C:Ino80 complex"/>
    <property type="evidence" value="ECO:0007669"/>
    <property type="project" value="InterPro"/>
</dbReference>
<dbReference type="Pfam" id="PF13325">
    <property type="entry name" value="MCRS_N"/>
    <property type="match status" value="1"/>
</dbReference>
<feature type="region of interest" description="Disordered" evidence="1">
    <location>
        <begin position="1"/>
        <end position="56"/>
    </location>
</feature>
<dbReference type="InterPro" id="IPR037912">
    <property type="entry name" value="MCRS1"/>
</dbReference>
<dbReference type="InterPro" id="IPR025999">
    <property type="entry name" value="MCRS_N"/>
</dbReference>
<proteinExistence type="predicted"/>
<dbReference type="Proteomes" id="UP000095282">
    <property type="component" value="Unplaced"/>
</dbReference>